<sequence length="927" mass="104724">MYVSITLPVLLFCLAKSPDAISQNAGMWPETKAEHKPWSRWWWMGNAVDSTNLRDLMDAYEAAGLGGLEIAPIYGAKGFEDRYLGFLSADWLNMLHFTAGLASQKGMGIDLTQGTGWPFGGPQVAPEMAAARMVVQTHRWKGGNGLDRPLVLEDKKGQQLHHDLIALMGYHEDGRVEELTAKAKADGTLDWDQEGVWRLLAVFQAQTGQMVKRAAPGGEGFTLDHFNKDAVANYLQSFAKAFGDHTPGIRAFYNDSFEVYGSDFTGSFFDEFERRRGYDLKPYLSQLLDNSPAEKGIRIKSDYRETIHDMLLEYFTRQWTGWAHRRGKKTKNQAHGSPGNLLDLYAAVDIPEGETFGSSYFPIPGIRRDSADIRNVDPDPLMLKFASSAAHLTGKNLVSSETFTWLGEHFKSSFSQAKPELEQAFLAGINHMFYHGITYSPLDVNFPGWLFYASINLNTHNSLWPHFQGFNAYIRRSQSVLQAGRADNEIWMYWPVYDAWADPKGISKMLTVHDIDEWLHPTPFYQNSKQLMEKGFSLDFISDALLEGTEVDKKGLMRTKDGKSPGQVLIIPKLHYLPVETLQKIMEVAAGGANVVFQEMPKNVPGFYNWEARKEQLDELWKQLRFEDEVSGSLKRAKWGQGQVLWSPDLLVALNHLGVQRESLVDSGLQFIRRDLDGDKYYYLVNHTAGQIDRDLLLNYEGKSAVLMDPQQGITGQASVRKKEGKLLVRVQMDAGEALIIHALKDEMPGVPDWNYATGNPEEMVLKGRWKLTFVGGGPDLPAGRELDKPVLWTDLTDDQADVFSGQASYETTFEIDFQEGAKYILDLGEVRESAHVWINGHEAGYAFGVPFKLDVTQHLRNGENTLKIEVANLMANRIRDLDRKGIEWRNYHEINFVNIDYKPFDASGWEIMPSGLQAPVTIKMYR</sequence>
<name>A0ABV9SUQ1_9BACT</name>
<proteinExistence type="predicted"/>
<dbReference type="Proteomes" id="UP001595818">
    <property type="component" value="Unassembled WGS sequence"/>
</dbReference>
<evidence type="ECO:0000259" key="2">
    <source>
        <dbReference type="Pfam" id="PF22666"/>
    </source>
</evidence>
<reference evidence="4" key="1">
    <citation type="journal article" date="2019" name="Int. J. Syst. Evol. Microbiol.">
        <title>The Global Catalogue of Microorganisms (GCM) 10K type strain sequencing project: providing services to taxonomists for standard genome sequencing and annotation.</title>
        <authorList>
            <consortium name="The Broad Institute Genomics Platform"/>
            <consortium name="The Broad Institute Genome Sequencing Center for Infectious Disease"/>
            <person name="Wu L."/>
            <person name="Ma J."/>
        </authorList>
    </citation>
    <scope>NUCLEOTIDE SEQUENCE [LARGE SCALE GENOMIC DNA]</scope>
    <source>
        <strain evidence="4">CGMCC 4.7466</strain>
    </source>
</reference>
<dbReference type="InterPro" id="IPR008979">
    <property type="entry name" value="Galactose-bd-like_sf"/>
</dbReference>
<organism evidence="3 4">
    <name type="scientific">Negadavirga shengliensis</name>
    <dbReference type="NCBI Taxonomy" id="1389218"/>
    <lineage>
        <taxon>Bacteria</taxon>
        <taxon>Pseudomonadati</taxon>
        <taxon>Bacteroidota</taxon>
        <taxon>Cytophagia</taxon>
        <taxon>Cytophagales</taxon>
        <taxon>Cyclobacteriaceae</taxon>
        <taxon>Negadavirga</taxon>
    </lineage>
</organism>
<keyword evidence="1 3" id="KW-0378">Hydrolase</keyword>
<dbReference type="InterPro" id="IPR054593">
    <property type="entry name" value="Beta-mannosidase-like_N2"/>
</dbReference>
<dbReference type="NCBIfam" id="NF045579">
    <property type="entry name" value="rhamnoside_JR"/>
    <property type="match status" value="1"/>
</dbReference>
<protein>
    <submittedName>
        <fullName evidence="3">Glycosyl hydrolase</fullName>
    </submittedName>
</protein>
<dbReference type="SUPFAM" id="SSF49785">
    <property type="entry name" value="Galactose-binding domain-like"/>
    <property type="match status" value="1"/>
</dbReference>
<dbReference type="PANTHER" id="PTHR36848">
    <property type="entry name" value="DNA-BINDING PROTEIN (PUTATIVE SECRETED PROTEIN)-RELATED"/>
    <property type="match status" value="1"/>
</dbReference>
<dbReference type="InterPro" id="IPR053161">
    <property type="entry name" value="Ulvan_degrading_GH"/>
</dbReference>
<evidence type="ECO:0000313" key="3">
    <source>
        <dbReference type="EMBL" id="MFC4870088.1"/>
    </source>
</evidence>
<dbReference type="EMBL" id="JBHSJJ010000001">
    <property type="protein sequence ID" value="MFC4870088.1"/>
    <property type="molecule type" value="Genomic_DNA"/>
</dbReference>
<keyword evidence="4" id="KW-1185">Reference proteome</keyword>
<accession>A0ABV9SUQ1</accession>
<dbReference type="Gene3D" id="2.60.120.260">
    <property type="entry name" value="Galactose-binding domain-like"/>
    <property type="match status" value="1"/>
</dbReference>
<dbReference type="Pfam" id="PF17132">
    <property type="entry name" value="Glyco_hydro_106"/>
    <property type="match status" value="2"/>
</dbReference>
<evidence type="ECO:0000256" key="1">
    <source>
        <dbReference type="ARBA" id="ARBA00022801"/>
    </source>
</evidence>
<feature type="domain" description="Beta-mannosidase-like galactose-binding" evidence="2">
    <location>
        <begin position="802"/>
        <end position="893"/>
    </location>
</feature>
<dbReference type="GO" id="GO:0016787">
    <property type="term" value="F:hydrolase activity"/>
    <property type="evidence" value="ECO:0007669"/>
    <property type="project" value="UniProtKB-KW"/>
</dbReference>
<dbReference type="RefSeq" id="WP_377060326.1">
    <property type="nucleotide sequence ID" value="NZ_JBHSJJ010000001.1"/>
</dbReference>
<evidence type="ECO:0000313" key="4">
    <source>
        <dbReference type="Proteomes" id="UP001595818"/>
    </source>
</evidence>
<comment type="caution">
    <text evidence="3">The sequence shown here is derived from an EMBL/GenBank/DDBJ whole genome shotgun (WGS) entry which is preliminary data.</text>
</comment>
<gene>
    <name evidence="3" type="ORF">ACFPFU_00200</name>
</gene>
<dbReference type="PANTHER" id="PTHR36848:SF2">
    <property type="entry name" value="SECRETED PROTEIN"/>
    <property type="match status" value="1"/>
</dbReference>
<dbReference type="Pfam" id="PF22666">
    <property type="entry name" value="Glyco_hydro_2_N2"/>
    <property type="match status" value="1"/>
</dbReference>